<feature type="region of interest" description="Disordered" evidence="3">
    <location>
        <begin position="200"/>
        <end position="226"/>
    </location>
</feature>
<evidence type="ECO:0000313" key="5">
    <source>
        <dbReference type="Proteomes" id="UP001460888"/>
    </source>
</evidence>
<organism evidence="4 5">
    <name type="scientific">Salinisphaera dokdonensis CL-ES53</name>
    <dbReference type="NCBI Taxonomy" id="1304272"/>
    <lineage>
        <taxon>Bacteria</taxon>
        <taxon>Pseudomonadati</taxon>
        <taxon>Pseudomonadota</taxon>
        <taxon>Gammaproteobacteria</taxon>
        <taxon>Salinisphaerales</taxon>
        <taxon>Salinisphaeraceae</taxon>
        <taxon>Salinisphaera</taxon>
    </lineage>
</organism>
<evidence type="ECO:0000256" key="3">
    <source>
        <dbReference type="SAM" id="MobiDB-lite"/>
    </source>
</evidence>
<dbReference type="Proteomes" id="UP001460888">
    <property type="component" value="Unassembled WGS sequence"/>
</dbReference>
<dbReference type="InterPro" id="IPR011010">
    <property type="entry name" value="DNA_brk_join_enz"/>
</dbReference>
<reference evidence="4 5" key="1">
    <citation type="submission" date="2013-03" db="EMBL/GenBank/DDBJ databases">
        <title>Salinisphaera dokdonensis CL-ES53 Genome Sequencing.</title>
        <authorList>
            <person name="Li C."/>
            <person name="Lai Q."/>
            <person name="Shao Z."/>
        </authorList>
    </citation>
    <scope>NUCLEOTIDE SEQUENCE [LARGE SCALE GENOMIC DNA]</scope>
    <source>
        <strain evidence="4 5">CL-ES53</strain>
    </source>
</reference>
<protein>
    <submittedName>
        <fullName evidence="4">Integrase</fullName>
    </submittedName>
</protein>
<proteinExistence type="predicted"/>
<dbReference type="InterPro" id="IPR013762">
    <property type="entry name" value="Integrase-like_cat_sf"/>
</dbReference>
<accession>A0ABV2B012</accession>
<keyword evidence="1" id="KW-0238">DNA-binding</keyword>
<name>A0ABV2B012_9GAMM</name>
<dbReference type="InterPro" id="IPR010998">
    <property type="entry name" value="Integrase_recombinase_N"/>
</dbReference>
<evidence type="ECO:0000256" key="2">
    <source>
        <dbReference type="ARBA" id="ARBA00023172"/>
    </source>
</evidence>
<gene>
    <name evidence="4" type="ORF">SADO_06372</name>
</gene>
<comment type="caution">
    <text evidence="4">The sequence shown here is derived from an EMBL/GenBank/DDBJ whole genome shotgun (WGS) entry which is preliminary data.</text>
</comment>
<keyword evidence="5" id="KW-1185">Reference proteome</keyword>
<dbReference type="SUPFAM" id="SSF47823">
    <property type="entry name" value="lambda integrase-like, N-terminal domain"/>
    <property type="match status" value="1"/>
</dbReference>
<dbReference type="Gene3D" id="1.10.150.130">
    <property type="match status" value="1"/>
</dbReference>
<dbReference type="SUPFAM" id="SSF56349">
    <property type="entry name" value="DNA breaking-rejoining enzymes"/>
    <property type="match status" value="1"/>
</dbReference>
<keyword evidence="2" id="KW-0233">DNA recombination</keyword>
<dbReference type="Gene3D" id="1.10.443.10">
    <property type="entry name" value="Intergrase catalytic core"/>
    <property type="match status" value="1"/>
</dbReference>
<evidence type="ECO:0000313" key="4">
    <source>
        <dbReference type="EMBL" id="MES1928857.1"/>
    </source>
</evidence>
<sequence>MNHVNPTPRQRREAALNGPLLGHACANTERARRRDIAYFWAWCEAAGLGGENYPVDYAILAQFVENHLTALAPEVHQQLLDRDKRRKGALRVGTIRRMLSTLSVVHLALDEPSACRDPRLHYRLRAAKRQEAAPRKRRALTRDLLELVVDACGDDARGLRDRAILLVGWAAGGLRRSELCALDIESVRRTADGGRLCAQAHEHENPGGRHRTAPPRASSRRTSLMDECQARQRRLPLRGHPP</sequence>
<evidence type="ECO:0000256" key="1">
    <source>
        <dbReference type="ARBA" id="ARBA00023125"/>
    </source>
</evidence>
<dbReference type="RefSeq" id="WP_353110980.1">
    <property type="nucleotide sequence ID" value="NZ_APND01000002.1"/>
</dbReference>
<dbReference type="EMBL" id="APND01000002">
    <property type="protein sequence ID" value="MES1928857.1"/>
    <property type="molecule type" value="Genomic_DNA"/>
</dbReference>